<keyword evidence="2" id="KW-1185">Reference proteome</keyword>
<dbReference type="EMBL" id="CM001879">
    <property type="protein sequence ID" value="EOX92025.1"/>
    <property type="molecule type" value="Genomic_DNA"/>
</dbReference>
<reference evidence="1 2" key="1">
    <citation type="journal article" date="2013" name="Genome Biol.">
        <title>The genome sequence of the most widely cultivated cacao type and its use to identify candidate genes regulating pod color.</title>
        <authorList>
            <person name="Motamayor J.C."/>
            <person name="Mockaitis K."/>
            <person name="Schmutz J."/>
            <person name="Haiminen N."/>
            <person name="Iii D.L."/>
            <person name="Cornejo O."/>
            <person name="Findley S.D."/>
            <person name="Zheng P."/>
            <person name="Utro F."/>
            <person name="Royaert S."/>
            <person name="Saski C."/>
            <person name="Jenkins J."/>
            <person name="Podicheti R."/>
            <person name="Zhao M."/>
            <person name="Scheffler B.E."/>
            <person name="Stack J.C."/>
            <person name="Feltus F.A."/>
            <person name="Mustiga G.M."/>
            <person name="Amores F."/>
            <person name="Phillips W."/>
            <person name="Marelli J.P."/>
            <person name="May G.D."/>
            <person name="Shapiro H."/>
            <person name="Ma J."/>
            <person name="Bustamante C.D."/>
            <person name="Schnell R.J."/>
            <person name="Main D."/>
            <person name="Gilbert D."/>
            <person name="Parida L."/>
            <person name="Kuhn D.N."/>
        </authorList>
    </citation>
    <scope>NUCLEOTIDE SEQUENCE [LARGE SCALE GENOMIC DNA]</scope>
    <source>
        <strain evidence="2">cv. Matina 1-6</strain>
    </source>
</reference>
<name>A0A061DHU4_THECC</name>
<evidence type="ECO:0000313" key="1">
    <source>
        <dbReference type="EMBL" id="EOX92025.1"/>
    </source>
</evidence>
<dbReference type="AlphaFoldDB" id="A0A061DHU4"/>
<gene>
    <name evidence="1" type="ORF">TCM_001048</name>
</gene>
<dbReference type="Proteomes" id="UP000026915">
    <property type="component" value="Chromosome 1"/>
</dbReference>
<evidence type="ECO:0000313" key="2">
    <source>
        <dbReference type="Proteomes" id="UP000026915"/>
    </source>
</evidence>
<organism evidence="1 2">
    <name type="scientific">Theobroma cacao</name>
    <name type="common">Cacao</name>
    <name type="synonym">Cocoa</name>
    <dbReference type="NCBI Taxonomy" id="3641"/>
    <lineage>
        <taxon>Eukaryota</taxon>
        <taxon>Viridiplantae</taxon>
        <taxon>Streptophyta</taxon>
        <taxon>Embryophyta</taxon>
        <taxon>Tracheophyta</taxon>
        <taxon>Spermatophyta</taxon>
        <taxon>Magnoliopsida</taxon>
        <taxon>eudicotyledons</taxon>
        <taxon>Gunneridae</taxon>
        <taxon>Pentapetalae</taxon>
        <taxon>rosids</taxon>
        <taxon>malvids</taxon>
        <taxon>Malvales</taxon>
        <taxon>Malvaceae</taxon>
        <taxon>Byttnerioideae</taxon>
        <taxon>Theobroma</taxon>
    </lineage>
</organism>
<dbReference type="InParanoid" id="A0A061DHU4"/>
<sequence length="127" mass="14876">MDKRVGLVRTSEVGGYSAKPKLRILRHWESLPQREKRTRLTWSPKIVPTSKQPNQKRVLETMALPLDLELDRLGSYEVREIRLDDMRTSSHFVLLWATTHTSGWPSGLRRQTQVLVLVRERGFKSHF</sequence>
<protein>
    <submittedName>
        <fullName evidence="1">Uncharacterized protein</fullName>
    </submittedName>
</protein>
<accession>A0A061DHU4</accession>
<proteinExistence type="predicted"/>
<dbReference type="HOGENOM" id="CLU_1974545_0_0_1"/>
<dbReference type="Gramene" id="EOX92025">
    <property type="protein sequence ID" value="EOX92025"/>
    <property type="gene ID" value="TCM_001048"/>
</dbReference>